<organism evidence="6 7">
    <name type="scientific">Alligator mississippiensis</name>
    <name type="common">American alligator</name>
    <dbReference type="NCBI Taxonomy" id="8496"/>
    <lineage>
        <taxon>Eukaryota</taxon>
        <taxon>Metazoa</taxon>
        <taxon>Chordata</taxon>
        <taxon>Craniata</taxon>
        <taxon>Vertebrata</taxon>
        <taxon>Euteleostomi</taxon>
        <taxon>Archelosauria</taxon>
        <taxon>Archosauria</taxon>
        <taxon>Crocodylia</taxon>
        <taxon>Alligatoridae</taxon>
        <taxon>Alligatorinae</taxon>
        <taxon>Alligator</taxon>
    </lineage>
</organism>
<dbReference type="Gene3D" id="3.40.50.300">
    <property type="entry name" value="P-loop containing nucleotide triphosphate hydrolases"/>
    <property type="match status" value="1"/>
</dbReference>
<comment type="caution">
    <text evidence="6">The sequence shown here is derived from an EMBL/GenBank/DDBJ whole genome shotgun (WGS) entry which is preliminary data.</text>
</comment>
<evidence type="ECO:0000313" key="6">
    <source>
        <dbReference type="EMBL" id="KYO30872.1"/>
    </source>
</evidence>
<keyword evidence="7" id="KW-1185">Reference proteome</keyword>
<name>A0A151N285_ALLMI</name>
<dbReference type="InterPro" id="IPR006703">
    <property type="entry name" value="G_AIG1"/>
</dbReference>
<evidence type="ECO:0000256" key="2">
    <source>
        <dbReference type="ARBA" id="ARBA00022741"/>
    </source>
</evidence>
<dbReference type="InterPro" id="IPR027417">
    <property type="entry name" value="P-loop_NTPase"/>
</dbReference>
<evidence type="ECO:0000256" key="1">
    <source>
        <dbReference type="ARBA" id="ARBA00008535"/>
    </source>
</evidence>
<evidence type="ECO:0000256" key="3">
    <source>
        <dbReference type="ARBA" id="ARBA00023134"/>
    </source>
</evidence>
<comment type="similarity">
    <text evidence="1">Belongs to the TRAFAC class TrmE-Era-EngA-EngB-Septin-like GTPase superfamily. AIG1/Toc34/Toc159-like paraseptin GTPase family. IAN subfamily.</text>
</comment>
<gene>
    <name evidence="6" type="ORF">Y1Q_0007701</name>
</gene>
<dbReference type="EMBL" id="AKHW03004139">
    <property type="protein sequence ID" value="KYO30872.1"/>
    <property type="molecule type" value="Genomic_DNA"/>
</dbReference>
<dbReference type="GO" id="GO:0005525">
    <property type="term" value="F:GTP binding"/>
    <property type="evidence" value="ECO:0007669"/>
    <property type="project" value="UniProtKB-KW"/>
</dbReference>
<dbReference type="FunFam" id="3.40.50.300:FF:000366">
    <property type="entry name" value="GTPase, IMAP family member 2"/>
    <property type="match status" value="1"/>
</dbReference>
<feature type="domain" description="AIG1-type G" evidence="5">
    <location>
        <begin position="90"/>
        <end position="295"/>
    </location>
</feature>
<evidence type="ECO:0000259" key="5">
    <source>
        <dbReference type="PROSITE" id="PS51720"/>
    </source>
</evidence>
<dbReference type="AlphaFoldDB" id="A0A151N285"/>
<reference evidence="6 7" key="1">
    <citation type="journal article" date="2012" name="Genome Biol.">
        <title>Sequencing three crocodilian genomes to illuminate the evolution of archosaurs and amniotes.</title>
        <authorList>
            <person name="St John J.A."/>
            <person name="Braun E.L."/>
            <person name="Isberg S.R."/>
            <person name="Miles L.G."/>
            <person name="Chong A.Y."/>
            <person name="Gongora J."/>
            <person name="Dalzell P."/>
            <person name="Moran C."/>
            <person name="Bed'hom B."/>
            <person name="Abzhanov A."/>
            <person name="Burgess S.C."/>
            <person name="Cooksey A.M."/>
            <person name="Castoe T.A."/>
            <person name="Crawford N.G."/>
            <person name="Densmore L.D."/>
            <person name="Drew J.C."/>
            <person name="Edwards S.V."/>
            <person name="Faircloth B.C."/>
            <person name="Fujita M.K."/>
            <person name="Greenwold M.J."/>
            <person name="Hoffmann F.G."/>
            <person name="Howard J.M."/>
            <person name="Iguchi T."/>
            <person name="Janes D.E."/>
            <person name="Khan S.Y."/>
            <person name="Kohno S."/>
            <person name="de Koning A.J."/>
            <person name="Lance S.L."/>
            <person name="McCarthy F.M."/>
            <person name="McCormack J.E."/>
            <person name="Merchant M.E."/>
            <person name="Peterson D.G."/>
            <person name="Pollock D.D."/>
            <person name="Pourmand N."/>
            <person name="Raney B.J."/>
            <person name="Roessler K.A."/>
            <person name="Sanford J.R."/>
            <person name="Sawyer R.H."/>
            <person name="Schmidt C.J."/>
            <person name="Triplett E.W."/>
            <person name="Tuberville T.D."/>
            <person name="Venegas-Anaya M."/>
            <person name="Howard J.T."/>
            <person name="Jarvis E.D."/>
            <person name="Guillette L.J.Jr."/>
            <person name="Glenn T.C."/>
            <person name="Green R.E."/>
            <person name="Ray D.A."/>
        </authorList>
    </citation>
    <scope>NUCLEOTIDE SEQUENCE [LARGE SCALE GENOMIC DNA]</scope>
    <source>
        <strain evidence="6">KSC_2009_1</strain>
    </source>
</reference>
<keyword evidence="3" id="KW-0342">GTP-binding</keyword>
<dbReference type="SUPFAM" id="SSF52540">
    <property type="entry name" value="P-loop containing nucleoside triphosphate hydrolases"/>
    <property type="match status" value="1"/>
</dbReference>
<accession>A0A151N285</accession>
<proteinExistence type="inferred from homology"/>
<evidence type="ECO:0000313" key="7">
    <source>
        <dbReference type="Proteomes" id="UP000050525"/>
    </source>
</evidence>
<dbReference type="eggNOG" id="ENOG502RB0C">
    <property type="taxonomic scope" value="Eukaryota"/>
</dbReference>
<dbReference type="InterPro" id="IPR045058">
    <property type="entry name" value="GIMA/IAN/Toc"/>
</dbReference>
<protein>
    <submittedName>
        <fullName evidence="6">GTPase IMAP family member 5-like</fullName>
    </submittedName>
</protein>
<sequence length="350" mass="38972">MYYVEFDRSYPTTDLSTSFIKLTEVPGNLSFFLKGSSLGDLVRARLRKSFHFLLPSFQYSPRSIFQPRLQPERDGATPPAQEEGSQNPKESAWRIVLAGKTGVGKSATGNTILGEKKFESKLGAKSVTSKCAQGSMLWNGREVVIIDTANIFDPNTHGPEISREFGSCFMLSLPGPHALVLVTQLGRYTEQDKAAMERVKAIFGCEALTFTIVLFTRKEDLGDGSLAEYVKNTDNLELQTLIKACKNRYCAFNNKAAEAEREAQVKELMELIEKIVKENGGKYCPYSQSNLDTMLNEENGAQMRDRRKSEATIRQHDGWKLFNRAVQGFRSHLGSGVPSDASVSKSALRD</sequence>
<dbReference type="PANTHER" id="PTHR10903">
    <property type="entry name" value="GTPASE, IMAP FAMILY MEMBER-RELATED"/>
    <property type="match status" value="1"/>
</dbReference>
<dbReference type="Pfam" id="PF04548">
    <property type="entry name" value="AIG1"/>
    <property type="match status" value="1"/>
</dbReference>
<feature type="region of interest" description="Disordered" evidence="4">
    <location>
        <begin position="67"/>
        <end position="89"/>
    </location>
</feature>
<dbReference type="Proteomes" id="UP000050525">
    <property type="component" value="Unassembled WGS sequence"/>
</dbReference>
<evidence type="ECO:0000256" key="4">
    <source>
        <dbReference type="SAM" id="MobiDB-lite"/>
    </source>
</evidence>
<keyword evidence="2" id="KW-0547">Nucleotide-binding</keyword>
<dbReference type="PANTHER" id="PTHR10903:SF73">
    <property type="entry name" value="GTPASE IMAP FAMILY MEMBER 8"/>
    <property type="match status" value="1"/>
</dbReference>
<dbReference type="STRING" id="8496.A0A151N285"/>
<dbReference type="CDD" id="cd01852">
    <property type="entry name" value="AIG1"/>
    <property type="match status" value="1"/>
</dbReference>
<dbReference type="PROSITE" id="PS51720">
    <property type="entry name" value="G_AIG1"/>
    <property type="match status" value="1"/>
</dbReference>